<organism evidence="1 2">
    <name type="scientific">Ataeniobius toweri</name>
    <dbReference type="NCBI Taxonomy" id="208326"/>
    <lineage>
        <taxon>Eukaryota</taxon>
        <taxon>Metazoa</taxon>
        <taxon>Chordata</taxon>
        <taxon>Craniata</taxon>
        <taxon>Vertebrata</taxon>
        <taxon>Euteleostomi</taxon>
        <taxon>Actinopterygii</taxon>
        <taxon>Neopterygii</taxon>
        <taxon>Teleostei</taxon>
        <taxon>Neoteleostei</taxon>
        <taxon>Acanthomorphata</taxon>
        <taxon>Ovalentaria</taxon>
        <taxon>Atherinomorphae</taxon>
        <taxon>Cyprinodontiformes</taxon>
        <taxon>Goodeidae</taxon>
        <taxon>Ataeniobius</taxon>
    </lineage>
</organism>
<name>A0ABU7AIA1_9TELE</name>
<evidence type="ECO:0000313" key="2">
    <source>
        <dbReference type="Proteomes" id="UP001345963"/>
    </source>
</evidence>
<dbReference type="Proteomes" id="UP001345963">
    <property type="component" value="Unassembled WGS sequence"/>
</dbReference>
<protein>
    <submittedName>
        <fullName evidence="1">Uncharacterized protein</fullName>
    </submittedName>
</protein>
<sequence>MNFKNSVRSPKDSISHNSFGYGSFSYCDVFGSYGLDSGRLRLSLKFKHKNKPSSSRRLWGLEDCHLLCFVKYFLI</sequence>
<evidence type="ECO:0000313" key="1">
    <source>
        <dbReference type="EMBL" id="MED6237105.1"/>
    </source>
</evidence>
<reference evidence="1 2" key="1">
    <citation type="submission" date="2021-07" db="EMBL/GenBank/DDBJ databases">
        <authorList>
            <person name="Palmer J.M."/>
        </authorList>
    </citation>
    <scope>NUCLEOTIDE SEQUENCE [LARGE SCALE GENOMIC DNA]</scope>
    <source>
        <strain evidence="1 2">AT_MEX2019</strain>
        <tissue evidence="1">Muscle</tissue>
    </source>
</reference>
<accession>A0ABU7AIA1</accession>
<comment type="caution">
    <text evidence="1">The sequence shown here is derived from an EMBL/GenBank/DDBJ whole genome shotgun (WGS) entry which is preliminary data.</text>
</comment>
<dbReference type="EMBL" id="JAHUTI010013816">
    <property type="protein sequence ID" value="MED6237105.1"/>
    <property type="molecule type" value="Genomic_DNA"/>
</dbReference>
<proteinExistence type="predicted"/>
<gene>
    <name evidence="1" type="ORF">ATANTOWER_019058</name>
</gene>
<keyword evidence="2" id="KW-1185">Reference proteome</keyword>